<proteinExistence type="predicted"/>
<accession>A0A0A8YCK3</accession>
<protein>
    <submittedName>
        <fullName evidence="1">Uncharacterized protein</fullName>
    </submittedName>
</protein>
<name>A0A0A8YCK3_ARUDO</name>
<evidence type="ECO:0000313" key="1">
    <source>
        <dbReference type="EMBL" id="JAD23240.1"/>
    </source>
</evidence>
<dbReference type="AlphaFoldDB" id="A0A0A8YCK3"/>
<reference evidence="1" key="2">
    <citation type="journal article" date="2015" name="Data Brief">
        <title>Shoot transcriptome of the giant reed, Arundo donax.</title>
        <authorList>
            <person name="Barrero R.A."/>
            <person name="Guerrero F.D."/>
            <person name="Moolhuijzen P."/>
            <person name="Goolsby J.A."/>
            <person name="Tidwell J."/>
            <person name="Bellgard S.E."/>
            <person name="Bellgard M.I."/>
        </authorList>
    </citation>
    <scope>NUCLEOTIDE SEQUENCE</scope>
    <source>
        <tissue evidence="1">Shoot tissue taken approximately 20 cm above the soil surface</tissue>
    </source>
</reference>
<organism evidence="1">
    <name type="scientific">Arundo donax</name>
    <name type="common">Giant reed</name>
    <name type="synonym">Donax arundinaceus</name>
    <dbReference type="NCBI Taxonomy" id="35708"/>
    <lineage>
        <taxon>Eukaryota</taxon>
        <taxon>Viridiplantae</taxon>
        <taxon>Streptophyta</taxon>
        <taxon>Embryophyta</taxon>
        <taxon>Tracheophyta</taxon>
        <taxon>Spermatophyta</taxon>
        <taxon>Magnoliopsida</taxon>
        <taxon>Liliopsida</taxon>
        <taxon>Poales</taxon>
        <taxon>Poaceae</taxon>
        <taxon>PACMAD clade</taxon>
        <taxon>Arundinoideae</taxon>
        <taxon>Arundineae</taxon>
        <taxon>Arundo</taxon>
    </lineage>
</organism>
<dbReference type="EMBL" id="GBRH01274655">
    <property type="protein sequence ID" value="JAD23240.1"/>
    <property type="molecule type" value="Transcribed_RNA"/>
</dbReference>
<reference evidence="1" key="1">
    <citation type="submission" date="2014-09" db="EMBL/GenBank/DDBJ databases">
        <authorList>
            <person name="Magalhaes I.L.F."/>
            <person name="Oliveira U."/>
            <person name="Santos F.R."/>
            <person name="Vidigal T.H.D.A."/>
            <person name="Brescovit A.D."/>
            <person name="Santos A.J."/>
        </authorList>
    </citation>
    <scope>NUCLEOTIDE SEQUENCE</scope>
    <source>
        <tissue evidence="1">Shoot tissue taken approximately 20 cm above the soil surface</tissue>
    </source>
</reference>
<sequence>MFITQSTGAFSYLSTPNGLLEKAPLATLFTQRGETNGSYITH</sequence>